<organism evidence="1 3">
    <name type="scientific">Kurthia zopfii</name>
    <dbReference type="NCBI Taxonomy" id="1650"/>
    <lineage>
        <taxon>Bacteria</taxon>
        <taxon>Bacillati</taxon>
        <taxon>Bacillota</taxon>
        <taxon>Bacilli</taxon>
        <taxon>Bacillales</taxon>
        <taxon>Caryophanaceae</taxon>
        <taxon>Kurthia</taxon>
    </lineage>
</organism>
<dbReference type="Proteomes" id="UP000254330">
    <property type="component" value="Unassembled WGS sequence"/>
</dbReference>
<dbReference type="InterPro" id="IPR016181">
    <property type="entry name" value="Acyl_CoA_acyltransferase"/>
</dbReference>
<proteinExistence type="predicted"/>
<dbReference type="SUPFAM" id="SSF55729">
    <property type="entry name" value="Acyl-CoA N-acyltransferases (Nat)"/>
    <property type="match status" value="1"/>
</dbReference>
<dbReference type="EMBL" id="UGNP01000001">
    <property type="protein sequence ID" value="STX10121.1"/>
    <property type="molecule type" value="Genomic_DNA"/>
</dbReference>
<name>A0A8B4QBL5_9BACL</name>
<reference evidence="2 4" key="2">
    <citation type="submission" date="2019-03" db="EMBL/GenBank/DDBJ databases">
        <title>Genomic Encyclopedia of Type Strains, Phase IV (KMG-IV): sequencing the most valuable type-strain genomes for metagenomic binning, comparative biology and taxonomic classification.</title>
        <authorList>
            <person name="Goeker M."/>
        </authorList>
    </citation>
    <scope>NUCLEOTIDE SEQUENCE [LARGE SCALE GENOMIC DNA]</scope>
    <source>
        <strain evidence="2 4">DSM 20580</strain>
    </source>
</reference>
<keyword evidence="4" id="KW-1185">Reference proteome</keyword>
<sequence length="115" mass="13284">MGGIGFVATYLEYRNKGVMKAIMIDALERMRHHGQTIPVLAPYSTSFYRHFGWELFQEQLQFSCELSTIGADPKLMNEVKRTSFDRVNAAVWHDIKQFHNPLANSRDSMMQRSDA</sequence>
<dbReference type="EMBL" id="SNZG01000001">
    <property type="protein sequence ID" value="TDR44273.1"/>
    <property type="molecule type" value="Genomic_DNA"/>
</dbReference>
<gene>
    <name evidence="2" type="ORF">DFR61_101111</name>
    <name evidence="1" type="ORF">NCTC10597_01832</name>
</gene>
<accession>A0A8B4QBL5</accession>
<evidence type="ECO:0000313" key="1">
    <source>
        <dbReference type="EMBL" id="STX10121.1"/>
    </source>
</evidence>
<evidence type="ECO:0000313" key="3">
    <source>
        <dbReference type="Proteomes" id="UP000254330"/>
    </source>
</evidence>
<dbReference type="PANTHER" id="PTHR37817:SF1">
    <property type="entry name" value="N-ACETYLTRANSFERASE EIS"/>
    <property type="match status" value="1"/>
</dbReference>
<dbReference type="GO" id="GO:0030649">
    <property type="term" value="P:aminoglycoside antibiotic catabolic process"/>
    <property type="evidence" value="ECO:0007669"/>
    <property type="project" value="TreeGrafter"/>
</dbReference>
<evidence type="ECO:0000313" key="4">
    <source>
        <dbReference type="Proteomes" id="UP000294641"/>
    </source>
</evidence>
<dbReference type="InterPro" id="IPR051554">
    <property type="entry name" value="Acetyltransferase_Eis"/>
</dbReference>
<keyword evidence="1" id="KW-0808">Transferase</keyword>
<dbReference type="PANTHER" id="PTHR37817">
    <property type="entry name" value="N-ACETYLTRANSFERASE EIS"/>
    <property type="match status" value="1"/>
</dbReference>
<dbReference type="Pfam" id="PF13527">
    <property type="entry name" value="Acetyltransf_9"/>
    <property type="match status" value="1"/>
</dbReference>
<dbReference type="GO" id="GO:0034069">
    <property type="term" value="F:aminoglycoside N-acetyltransferase activity"/>
    <property type="evidence" value="ECO:0007669"/>
    <property type="project" value="TreeGrafter"/>
</dbReference>
<dbReference type="AlphaFoldDB" id="A0A8B4QBL5"/>
<comment type="caution">
    <text evidence="1">The sequence shown here is derived from an EMBL/GenBank/DDBJ whole genome shotgun (WGS) entry which is preliminary data.</text>
</comment>
<dbReference type="Proteomes" id="UP000294641">
    <property type="component" value="Unassembled WGS sequence"/>
</dbReference>
<evidence type="ECO:0000313" key="2">
    <source>
        <dbReference type="EMBL" id="TDR44273.1"/>
    </source>
</evidence>
<reference evidence="1 3" key="1">
    <citation type="submission" date="2018-06" db="EMBL/GenBank/DDBJ databases">
        <authorList>
            <consortium name="Pathogen Informatics"/>
            <person name="Doyle S."/>
        </authorList>
    </citation>
    <scope>NUCLEOTIDE SEQUENCE [LARGE SCALE GENOMIC DNA]</scope>
    <source>
        <strain evidence="1 3">NCTC10597</strain>
    </source>
</reference>
<protein>
    <submittedName>
        <fullName evidence="2">Acetyltransferase (GNAT) family protein</fullName>
    </submittedName>
    <submittedName>
        <fullName evidence="1">Predicted acetyltransferase involved in intracellular survival and related acetyltransferases</fullName>
    </submittedName>
</protein>
<dbReference type="Gene3D" id="3.40.630.30">
    <property type="match status" value="1"/>
</dbReference>